<reference evidence="1 2" key="2">
    <citation type="journal article" date="2022" name="Mol. Ecol. Resour.">
        <title>The genomes of chicory, endive, great burdock and yacon provide insights into Asteraceae paleo-polyploidization history and plant inulin production.</title>
        <authorList>
            <person name="Fan W."/>
            <person name="Wang S."/>
            <person name="Wang H."/>
            <person name="Wang A."/>
            <person name="Jiang F."/>
            <person name="Liu H."/>
            <person name="Zhao H."/>
            <person name="Xu D."/>
            <person name="Zhang Y."/>
        </authorList>
    </citation>
    <scope>NUCLEOTIDE SEQUENCE [LARGE SCALE GENOMIC DNA]</scope>
    <source>
        <strain evidence="2">cv. Niubang</strain>
    </source>
</reference>
<accession>A0ACB9DN68</accession>
<sequence>MQNQGQIDDLGFCPSFNCYSSDSLASTAATKVSTQLMQEEQVARFHDVDEEDFEFSLVHGDEHVSAEHTASEGPVVFPLFNRDLLIKSEADREAVAKVDDEEDACSASLGKLFINEREESASSSSSSEADESESEDTGVFCAWRPKMDIGSSPLSKCKKSSSTGSGSKRWRIRDLLRRSNSEGKEPMVLLTSKKVEIPKQKRSSGEVSVVSGKSKPSIHELFYVQQRAKREGGKRKSYLPYRQGLVGFFTNVNGKGNKFPF</sequence>
<gene>
    <name evidence="1" type="ORF">L6452_10942</name>
</gene>
<dbReference type="Proteomes" id="UP001055879">
    <property type="component" value="Linkage Group LG03"/>
</dbReference>
<protein>
    <submittedName>
        <fullName evidence="1">Uncharacterized protein</fullName>
    </submittedName>
</protein>
<proteinExistence type="predicted"/>
<name>A0ACB9DN68_ARCLA</name>
<reference evidence="2" key="1">
    <citation type="journal article" date="2022" name="Mol. Ecol. Resour.">
        <title>The genomes of chicory, endive, great burdock and yacon provide insights into Asteraceae palaeo-polyploidization history and plant inulin production.</title>
        <authorList>
            <person name="Fan W."/>
            <person name="Wang S."/>
            <person name="Wang H."/>
            <person name="Wang A."/>
            <person name="Jiang F."/>
            <person name="Liu H."/>
            <person name="Zhao H."/>
            <person name="Xu D."/>
            <person name="Zhang Y."/>
        </authorList>
    </citation>
    <scope>NUCLEOTIDE SEQUENCE [LARGE SCALE GENOMIC DNA]</scope>
    <source>
        <strain evidence="2">cv. Niubang</strain>
    </source>
</reference>
<keyword evidence="2" id="KW-1185">Reference proteome</keyword>
<evidence type="ECO:0000313" key="1">
    <source>
        <dbReference type="EMBL" id="KAI3748084.1"/>
    </source>
</evidence>
<dbReference type="EMBL" id="CM042049">
    <property type="protein sequence ID" value="KAI3748084.1"/>
    <property type="molecule type" value="Genomic_DNA"/>
</dbReference>
<comment type="caution">
    <text evidence="1">The sequence shown here is derived from an EMBL/GenBank/DDBJ whole genome shotgun (WGS) entry which is preliminary data.</text>
</comment>
<evidence type="ECO:0000313" key="2">
    <source>
        <dbReference type="Proteomes" id="UP001055879"/>
    </source>
</evidence>
<organism evidence="1 2">
    <name type="scientific">Arctium lappa</name>
    <name type="common">Greater burdock</name>
    <name type="synonym">Lappa major</name>
    <dbReference type="NCBI Taxonomy" id="4217"/>
    <lineage>
        <taxon>Eukaryota</taxon>
        <taxon>Viridiplantae</taxon>
        <taxon>Streptophyta</taxon>
        <taxon>Embryophyta</taxon>
        <taxon>Tracheophyta</taxon>
        <taxon>Spermatophyta</taxon>
        <taxon>Magnoliopsida</taxon>
        <taxon>eudicotyledons</taxon>
        <taxon>Gunneridae</taxon>
        <taxon>Pentapetalae</taxon>
        <taxon>asterids</taxon>
        <taxon>campanulids</taxon>
        <taxon>Asterales</taxon>
        <taxon>Asteraceae</taxon>
        <taxon>Carduoideae</taxon>
        <taxon>Cardueae</taxon>
        <taxon>Arctiinae</taxon>
        <taxon>Arctium</taxon>
    </lineage>
</organism>